<protein>
    <recommendedName>
        <fullName evidence="2">ThuA-like domain-containing protein</fullName>
    </recommendedName>
</protein>
<dbReference type="InterPro" id="IPR029062">
    <property type="entry name" value="Class_I_gatase-like"/>
</dbReference>
<sequence>MASRRSLLTFFLAALLLTAPTTLHAQAPPRSFRVLAIAEKGGIHRPFVDAAIVWLAKEAVLDHFTIDYIEDTTPIDDEYLSHYKLFLQLNYPPYMWTPTAAAAFHRYIEEGRGGWIGFHHATLLGTFDGYEMDPWFYRFMGSIRFKSYIPTFATATVTVEDPTHPVMKGVPTTFLIDREEWYTYDTTPRPNVRVLATVDEKTYTPDTPIKMGGDHPVVWTNEHVKARNLYIFMGHRSDHFSNPAFTTIFHNAILWASQ</sequence>
<dbReference type="PANTHER" id="PTHR40469">
    <property type="entry name" value="SECRETED GLYCOSYL HYDROLASE"/>
    <property type="match status" value="1"/>
</dbReference>
<proteinExistence type="predicted"/>
<evidence type="ECO:0000313" key="3">
    <source>
        <dbReference type="EMBL" id="SFS21070.1"/>
    </source>
</evidence>
<keyword evidence="4" id="KW-1185">Reference proteome</keyword>
<dbReference type="InterPro" id="IPR029010">
    <property type="entry name" value="ThuA-like"/>
</dbReference>
<reference evidence="3 4" key="1">
    <citation type="submission" date="2016-10" db="EMBL/GenBank/DDBJ databases">
        <authorList>
            <person name="de Groot N.N."/>
        </authorList>
    </citation>
    <scope>NUCLEOTIDE SEQUENCE [LARGE SCALE GENOMIC DNA]</scope>
    <source>
        <strain evidence="3 4">DSM 21001</strain>
    </source>
</reference>
<evidence type="ECO:0000313" key="4">
    <source>
        <dbReference type="Proteomes" id="UP000199024"/>
    </source>
</evidence>
<dbReference type="PANTHER" id="PTHR40469:SF2">
    <property type="entry name" value="GALACTOSE-BINDING DOMAIN-LIKE SUPERFAMILY PROTEIN"/>
    <property type="match status" value="1"/>
</dbReference>
<dbReference type="STRING" id="474950.SAMN05421771_4027"/>
<dbReference type="EMBL" id="FOZL01000002">
    <property type="protein sequence ID" value="SFS21070.1"/>
    <property type="molecule type" value="Genomic_DNA"/>
</dbReference>
<dbReference type="SUPFAM" id="SSF52317">
    <property type="entry name" value="Class I glutamine amidotransferase-like"/>
    <property type="match status" value="1"/>
</dbReference>
<accession>A0A1I6MZF4</accession>
<dbReference type="Pfam" id="PF06283">
    <property type="entry name" value="ThuA"/>
    <property type="match status" value="1"/>
</dbReference>
<gene>
    <name evidence="3" type="ORF">SAMN05421771_4027</name>
</gene>
<name>A0A1I6MZF4_9BACT</name>
<feature type="domain" description="ThuA-like" evidence="2">
    <location>
        <begin position="33"/>
        <end position="256"/>
    </location>
</feature>
<feature type="signal peptide" evidence="1">
    <location>
        <begin position="1"/>
        <end position="25"/>
    </location>
</feature>
<evidence type="ECO:0000259" key="2">
    <source>
        <dbReference type="Pfam" id="PF06283"/>
    </source>
</evidence>
<dbReference type="RefSeq" id="WP_089843174.1">
    <property type="nucleotide sequence ID" value="NZ_FOZL01000002.1"/>
</dbReference>
<organism evidence="3 4">
    <name type="scientific">Granulicella pectinivorans</name>
    <dbReference type="NCBI Taxonomy" id="474950"/>
    <lineage>
        <taxon>Bacteria</taxon>
        <taxon>Pseudomonadati</taxon>
        <taxon>Acidobacteriota</taxon>
        <taxon>Terriglobia</taxon>
        <taxon>Terriglobales</taxon>
        <taxon>Acidobacteriaceae</taxon>
        <taxon>Granulicella</taxon>
    </lineage>
</organism>
<dbReference type="Proteomes" id="UP000199024">
    <property type="component" value="Unassembled WGS sequence"/>
</dbReference>
<dbReference type="AlphaFoldDB" id="A0A1I6MZF4"/>
<keyword evidence="1" id="KW-0732">Signal</keyword>
<evidence type="ECO:0000256" key="1">
    <source>
        <dbReference type="SAM" id="SignalP"/>
    </source>
</evidence>
<dbReference type="Gene3D" id="3.40.50.880">
    <property type="match status" value="1"/>
</dbReference>
<feature type="chain" id="PRO_5011728416" description="ThuA-like domain-containing protein" evidence="1">
    <location>
        <begin position="26"/>
        <end position="258"/>
    </location>
</feature>
<dbReference type="OrthoDB" id="109511at2"/>